<keyword evidence="3 5" id="KW-1133">Transmembrane helix</keyword>
<proteinExistence type="predicted"/>
<evidence type="ECO:0000256" key="1">
    <source>
        <dbReference type="ARBA" id="ARBA00004141"/>
    </source>
</evidence>
<dbReference type="AlphaFoldDB" id="A0AAU0MVY0"/>
<dbReference type="NCBIfam" id="TIGR03902">
    <property type="entry name" value="rhom_GG_sort"/>
    <property type="match status" value="1"/>
</dbReference>
<dbReference type="InterPro" id="IPR035952">
    <property type="entry name" value="Rhomboid-like_sf"/>
</dbReference>
<feature type="domain" description="Peptidase S54 rhomboid" evidence="6">
    <location>
        <begin position="52"/>
        <end position="194"/>
    </location>
</feature>
<keyword evidence="2 5" id="KW-0812">Transmembrane</keyword>
<dbReference type="Gene3D" id="1.20.1540.10">
    <property type="entry name" value="Rhomboid-like"/>
    <property type="match status" value="1"/>
</dbReference>
<dbReference type="EC" id="3.4.21.-" evidence="7"/>
<feature type="transmembrane region" description="Helical" evidence="5">
    <location>
        <begin position="117"/>
        <end position="135"/>
    </location>
</feature>
<dbReference type="RefSeq" id="WP_318952435.1">
    <property type="nucleotide sequence ID" value="NZ_CP137555.1"/>
</dbReference>
<dbReference type="SUPFAM" id="SSF144091">
    <property type="entry name" value="Rhomboid-like"/>
    <property type="match status" value="1"/>
</dbReference>
<comment type="subcellular location">
    <subcellularLocation>
        <location evidence="1">Membrane</location>
        <topology evidence="1">Multi-pass membrane protein</topology>
    </subcellularLocation>
</comment>
<sequence>MSVPFLHTSRILLKQQGLGGPLLLFAAVLCCWLLAPVLSPLLEYDRAAIGGGEIWRLLSGHLPHTNLQHLLLNSAGLLLLWILHGPHYRMGNFVSSTAVVALGTGLGLLLFSPQTDVYLGLSGVLHGLIIWGGCLDIRARWLTGYPLVAGTWIKVGLEQYYGASDATAQLIDAAVAVDGHLWGSVSGTVLGLVALVRPASPAKGTSDKAAQPSPSQPS</sequence>
<keyword evidence="4 5" id="KW-0472">Membrane</keyword>
<dbReference type="GO" id="GO:0004252">
    <property type="term" value="F:serine-type endopeptidase activity"/>
    <property type="evidence" value="ECO:0007669"/>
    <property type="project" value="InterPro"/>
</dbReference>
<evidence type="ECO:0000256" key="4">
    <source>
        <dbReference type="ARBA" id="ARBA00023136"/>
    </source>
</evidence>
<protein>
    <submittedName>
        <fullName evidence="7">Rhombosortase</fullName>
        <ecNumber evidence="7">3.4.21.-</ecNumber>
    </submittedName>
</protein>
<evidence type="ECO:0000256" key="5">
    <source>
        <dbReference type="SAM" id="Phobius"/>
    </source>
</evidence>
<feature type="transmembrane region" description="Helical" evidence="5">
    <location>
        <begin position="21"/>
        <end position="42"/>
    </location>
</feature>
<gene>
    <name evidence="7" type="primary">rrtA</name>
    <name evidence="7" type="ORF">R5R33_09375</name>
</gene>
<keyword evidence="7" id="KW-0378">Hydrolase</keyword>
<dbReference type="EMBL" id="CP137555">
    <property type="protein sequence ID" value="WOX03950.1"/>
    <property type="molecule type" value="Genomic_DNA"/>
</dbReference>
<dbReference type="KEGG" id="mpaf:R5R33_09375"/>
<dbReference type="Proteomes" id="UP001302477">
    <property type="component" value="Chromosome"/>
</dbReference>
<evidence type="ECO:0000313" key="8">
    <source>
        <dbReference type="Proteomes" id="UP001302477"/>
    </source>
</evidence>
<dbReference type="GO" id="GO:0016020">
    <property type="term" value="C:membrane"/>
    <property type="evidence" value="ECO:0007669"/>
    <property type="project" value="UniProtKB-SubCell"/>
</dbReference>
<name>A0AAU0MVY0_9GAMM</name>
<feature type="transmembrane region" description="Helical" evidence="5">
    <location>
        <begin position="62"/>
        <end position="83"/>
    </location>
</feature>
<accession>A0AAU0MVY0</accession>
<dbReference type="InterPro" id="IPR022764">
    <property type="entry name" value="Peptidase_S54_rhomboid_dom"/>
</dbReference>
<organism evidence="7 8">
    <name type="scientific">Microbulbifer pacificus</name>
    <dbReference type="NCBI Taxonomy" id="407164"/>
    <lineage>
        <taxon>Bacteria</taxon>
        <taxon>Pseudomonadati</taxon>
        <taxon>Pseudomonadota</taxon>
        <taxon>Gammaproteobacteria</taxon>
        <taxon>Cellvibrionales</taxon>
        <taxon>Microbulbiferaceae</taxon>
        <taxon>Microbulbifer</taxon>
    </lineage>
</organism>
<evidence type="ECO:0000256" key="3">
    <source>
        <dbReference type="ARBA" id="ARBA00022989"/>
    </source>
</evidence>
<feature type="transmembrane region" description="Helical" evidence="5">
    <location>
        <begin position="90"/>
        <end position="111"/>
    </location>
</feature>
<dbReference type="Pfam" id="PF01694">
    <property type="entry name" value="Rhomboid"/>
    <property type="match status" value="1"/>
</dbReference>
<evidence type="ECO:0000313" key="7">
    <source>
        <dbReference type="EMBL" id="WOX03950.1"/>
    </source>
</evidence>
<reference evidence="7 8" key="1">
    <citation type="submission" date="2023-10" db="EMBL/GenBank/DDBJ databases">
        <title>Description of Microbulbifer bruguierae sp. nov., isolated from the sediments of mangrove plant Bruguiera sexangula and comparative genomic analyses of the genus Microbulbifer.</title>
        <authorList>
            <person name="Long M."/>
        </authorList>
    </citation>
    <scope>NUCLEOTIDE SEQUENCE [LARGE SCALE GENOMIC DNA]</scope>
    <source>
        <strain evidence="7 8">SPO729</strain>
    </source>
</reference>
<evidence type="ECO:0000256" key="2">
    <source>
        <dbReference type="ARBA" id="ARBA00022692"/>
    </source>
</evidence>
<evidence type="ECO:0000259" key="6">
    <source>
        <dbReference type="Pfam" id="PF01694"/>
    </source>
</evidence>
<dbReference type="InterPro" id="IPR023826">
    <property type="entry name" value="Rhom-like_SP_proteobac"/>
</dbReference>
<keyword evidence="8" id="KW-1185">Reference proteome</keyword>